<comment type="caution">
    <text evidence="1">The sequence shown here is derived from an EMBL/GenBank/DDBJ whole genome shotgun (WGS) entry which is preliminary data.</text>
</comment>
<accession>A0ABS3GLJ9</accession>
<dbReference type="Proteomes" id="UP000664349">
    <property type="component" value="Unassembled WGS sequence"/>
</dbReference>
<organism evidence="1 2">
    <name type="scientific">Chromobacterium haemolyticum</name>
    <dbReference type="NCBI Taxonomy" id="394935"/>
    <lineage>
        <taxon>Bacteria</taxon>
        <taxon>Pseudomonadati</taxon>
        <taxon>Pseudomonadota</taxon>
        <taxon>Betaproteobacteria</taxon>
        <taxon>Neisseriales</taxon>
        <taxon>Chromobacteriaceae</taxon>
        <taxon>Chromobacterium</taxon>
    </lineage>
</organism>
<dbReference type="CDD" id="cd14744">
    <property type="entry name" value="PAAR_CT_2"/>
    <property type="match status" value="1"/>
</dbReference>
<name>A0ABS3GLJ9_9NEIS</name>
<keyword evidence="2" id="KW-1185">Reference proteome</keyword>
<evidence type="ECO:0000313" key="1">
    <source>
        <dbReference type="EMBL" id="MBO0415505.1"/>
    </source>
</evidence>
<evidence type="ECO:0000313" key="2">
    <source>
        <dbReference type="Proteomes" id="UP000664349"/>
    </source>
</evidence>
<dbReference type="RefSeq" id="WP_200122551.1">
    <property type="nucleotide sequence ID" value="NZ_JAEILV010000005.1"/>
</dbReference>
<dbReference type="Pfam" id="PF05488">
    <property type="entry name" value="PAAR_motif"/>
    <property type="match status" value="1"/>
</dbReference>
<dbReference type="EMBL" id="JAFLRD010000006">
    <property type="protein sequence ID" value="MBO0415505.1"/>
    <property type="molecule type" value="Genomic_DNA"/>
</dbReference>
<reference evidence="1 2" key="1">
    <citation type="submission" date="2021-03" db="EMBL/GenBank/DDBJ databases">
        <title>First Case of infection caused by Chromobacterium haemolyticum derived from water in China.</title>
        <authorList>
            <person name="Chen J."/>
            <person name="Liu C."/>
        </authorList>
    </citation>
    <scope>NUCLEOTIDE SEQUENCE [LARGE SCALE GENOMIC DNA]</scope>
    <source>
        <strain evidence="1 2">WJ-5</strain>
    </source>
</reference>
<dbReference type="InterPro" id="IPR008727">
    <property type="entry name" value="PAAR_motif"/>
</dbReference>
<protein>
    <submittedName>
        <fullName evidence="1">PAAR domain-containing protein</fullName>
    </submittedName>
</protein>
<proteinExistence type="predicted"/>
<sequence>MAARAIVREGDTTSHGGTVLESFPNFNIYGKNASGIGHRGYCPQCRTEFVIVAGAQNFIFMGKSVAVEGMQTSCGAVLIASQSQATVDTEPGAVKLVPGPLSAMIAAGVSLPAEGPNWIEFALPGQENYQGLTCTINFNDGSSKAMTFDQASCLRIDSIAEIAGIHVEIPENEDVNDENLSSKILNLIEG</sequence>
<gene>
    <name evidence="1" type="ORF">J1C50_08270</name>
</gene>
<dbReference type="Gene3D" id="2.60.200.60">
    <property type="match status" value="1"/>
</dbReference>